<evidence type="ECO:0000256" key="2">
    <source>
        <dbReference type="SAM" id="SignalP"/>
    </source>
</evidence>
<name>A0A4Q2IQC5_9SPHN</name>
<evidence type="ECO:0000256" key="1">
    <source>
        <dbReference type="SAM" id="MobiDB-lite"/>
    </source>
</evidence>
<keyword evidence="2" id="KW-0732">Signal</keyword>
<evidence type="ECO:0000313" key="4">
    <source>
        <dbReference type="Proteomes" id="UP000292347"/>
    </source>
</evidence>
<dbReference type="Pfam" id="PF05275">
    <property type="entry name" value="CopB"/>
    <property type="match status" value="1"/>
</dbReference>
<reference evidence="3 4" key="1">
    <citation type="submission" date="2019-01" db="EMBL/GenBank/DDBJ databases">
        <title>Sphingomonas mucosissima sp. nov. and Sphingomonas desiccabilis sp. nov., from biological soil crusts in the Colorado Plateau, USA.</title>
        <authorList>
            <person name="Zhu D."/>
        </authorList>
    </citation>
    <scope>NUCLEOTIDE SEQUENCE [LARGE SCALE GENOMIC DNA]</scope>
    <source>
        <strain evidence="3 4">CP1D</strain>
    </source>
</reference>
<feature type="chain" id="PRO_5043501281" evidence="2">
    <location>
        <begin position="21"/>
        <end position="313"/>
    </location>
</feature>
<gene>
    <name evidence="3" type="ORF">EO081_11465</name>
</gene>
<dbReference type="AlphaFoldDB" id="A0A4Q2IQC5"/>
<feature type="region of interest" description="Disordered" evidence="1">
    <location>
        <begin position="21"/>
        <end position="82"/>
    </location>
</feature>
<keyword evidence="4" id="KW-1185">Reference proteome</keyword>
<sequence>MIRALPWTTLAILASAPAFAQHHGAHETAPAPPPAPQHSAPAADPHAGHTMPAPAAAPAGPVGTDLPAGDAPPPPVPRDRYADRFFPPEAMARGHHAMMQEGGGQRYGQLLLNLAEVQIRNGTDGYRWDGEAFFGGDIDRLWLKSEGEGSFGRDTEHAEVQALYSRAIDPYFNLQAGVRQDFGAGRDRTYATLGIEGLAPYQFHTEAALFLSTRGDLLGRLGGWYDQRISQRLILQPRAELNIAAQDVAATRTGSGLSDAELGLRLRYELRREFAPYVGVSWSRKLGDTARFARQDGDEVEDTAFVAGVRFWF</sequence>
<dbReference type="GO" id="GO:0005507">
    <property type="term" value="F:copper ion binding"/>
    <property type="evidence" value="ECO:0007669"/>
    <property type="project" value="InterPro"/>
</dbReference>
<protein>
    <submittedName>
        <fullName evidence="3">Copper resistance protein B</fullName>
    </submittedName>
</protein>
<dbReference type="OrthoDB" id="9778934at2"/>
<accession>A0A4Q2IQC5</accession>
<dbReference type="GO" id="GO:0006878">
    <property type="term" value="P:intracellular copper ion homeostasis"/>
    <property type="evidence" value="ECO:0007669"/>
    <property type="project" value="InterPro"/>
</dbReference>
<organism evidence="3 4">
    <name type="scientific">Sphingomonas desiccabilis</name>
    <dbReference type="NCBI Taxonomy" id="429134"/>
    <lineage>
        <taxon>Bacteria</taxon>
        <taxon>Pseudomonadati</taxon>
        <taxon>Pseudomonadota</taxon>
        <taxon>Alphaproteobacteria</taxon>
        <taxon>Sphingomonadales</taxon>
        <taxon>Sphingomonadaceae</taxon>
        <taxon>Sphingomonas</taxon>
    </lineage>
</organism>
<dbReference type="Proteomes" id="UP000292347">
    <property type="component" value="Unassembled WGS sequence"/>
</dbReference>
<dbReference type="InterPro" id="IPR007939">
    <property type="entry name" value="Cu-R_B_prcur"/>
</dbReference>
<comment type="caution">
    <text evidence="3">The sequence shown here is derived from an EMBL/GenBank/DDBJ whole genome shotgun (WGS) entry which is preliminary data.</text>
</comment>
<evidence type="ECO:0000313" key="3">
    <source>
        <dbReference type="EMBL" id="RXZ31812.1"/>
    </source>
</evidence>
<dbReference type="GO" id="GO:0009279">
    <property type="term" value="C:cell outer membrane"/>
    <property type="evidence" value="ECO:0007669"/>
    <property type="project" value="InterPro"/>
</dbReference>
<feature type="compositionally biased region" description="Low complexity" evidence="1">
    <location>
        <begin position="37"/>
        <end position="61"/>
    </location>
</feature>
<dbReference type="RefSeq" id="WP_129342044.1">
    <property type="nucleotide sequence ID" value="NZ_JACIDD010000002.1"/>
</dbReference>
<proteinExistence type="predicted"/>
<feature type="signal peptide" evidence="2">
    <location>
        <begin position="1"/>
        <end position="20"/>
    </location>
</feature>
<dbReference type="EMBL" id="SDPT01000002">
    <property type="protein sequence ID" value="RXZ31812.1"/>
    <property type="molecule type" value="Genomic_DNA"/>
</dbReference>